<evidence type="ECO:0000256" key="4">
    <source>
        <dbReference type="SAM" id="MobiDB-lite"/>
    </source>
</evidence>
<dbReference type="Gene3D" id="2.120.10.30">
    <property type="entry name" value="TolB, C-terminal domain"/>
    <property type="match status" value="1"/>
</dbReference>
<reference evidence="6 7" key="1">
    <citation type="submission" date="2017-05" db="EMBL/GenBank/DDBJ databases">
        <authorList>
            <person name="Varghese N."/>
            <person name="Submissions S."/>
        </authorList>
    </citation>
    <scope>NUCLEOTIDE SEQUENCE [LARGE SCALE GENOMIC DNA]</scope>
    <source>
        <strain evidence="6 7">DSM 26001</strain>
    </source>
</reference>
<evidence type="ECO:0000313" key="7">
    <source>
        <dbReference type="Proteomes" id="UP001158049"/>
    </source>
</evidence>
<dbReference type="InterPro" id="IPR011042">
    <property type="entry name" value="6-blade_b-propeller_TolB-like"/>
</dbReference>
<keyword evidence="3" id="KW-0325">Glycoprotein</keyword>
<dbReference type="PANTHER" id="PTHR10680">
    <property type="entry name" value="PEPTIDYL-GLYCINE ALPHA-AMIDATING MONOOXYGENASE"/>
    <property type="match status" value="1"/>
</dbReference>
<feature type="region of interest" description="Disordered" evidence="4">
    <location>
        <begin position="21"/>
        <end position="40"/>
    </location>
</feature>
<feature type="signal peptide" evidence="5">
    <location>
        <begin position="1"/>
        <end position="23"/>
    </location>
</feature>
<dbReference type="InterPro" id="IPR001258">
    <property type="entry name" value="NHL_repeat"/>
</dbReference>
<dbReference type="PANTHER" id="PTHR10680:SF14">
    <property type="entry name" value="PEPTIDYL-GLYCINE ALPHA-AMIDATING MONOOXYGENASE"/>
    <property type="match status" value="1"/>
</dbReference>
<organism evidence="6 7">
    <name type="scientific">Noviherbaspirillum suwonense</name>
    <dbReference type="NCBI Taxonomy" id="1224511"/>
    <lineage>
        <taxon>Bacteria</taxon>
        <taxon>Pseudomonadati</taxon>
        <taxon>Pseudomonadota</taxon>
        <taxon>Betaproteobacteria</taxon>
        <taxon>Burkholderiales</taxon>
        <taxon>Oxalobacteraceae</taxon>
        <taxon>Noviherbaspirillum</taxon>
    </lineage>
</organism>
<feature type="chain" id="PRO_5045188224" evidence="5">
    <location>
        <begin position="24"/>
        <end position="401"/>
    </location>
</feature>
<dbReference type="SUPFAM" id="SSF63829">
    <property type="entry name" value="Calcium-dependent phosphotriesterase"/>
    <property type="match status" value="1"/>
</dbReference>
<dbReference type="RefSeq" id="WP_283444924.1">
    <property type="nucleotide sequence ID" value="NZ_FXUL01000026.1"/>
</dbReference>
<feature type="compositionally biased region" description="Basic and acidic residues" evidence="4">
    <location>
        <begin position="24"/>
        <end position="40"/>
    </location>
</feature>
<dbReference type="Proteomes" id="UP001158049">
    <property type="component" value="Unassembled WGS sequence"/>
</dbReference>
<keyword evidence="7" id="KW-1185">Reference proteome</keyword>
<comment type="caution">
    <text evidence="6">The sequence shown here is derived from an EMBL/GenBank/DDBJ whole genome shotgun (WGS) entry which is preliminary data.</text>
</comment>
<dbReference type="EMBL" id="FXUL01000026">
    <property type="protein sequence ID" value="SMP77318.1"/>
    <property type="molecule type" value="Genomic_DNA"/>
</dbReference>
<keyword evidence="2" id="KW-0677">Repeat</keyword>
<protein>
    <submittedName>
        <fullName evidence="6">NHL repeat-containing protein</fullName>
    </submittedName>
</protein>
<evidence type="ECO:0000313" key="6">
    <source>
        <dbReference type="EMBL" id="SMP77318.1"/>
    </source>
</evidence>
<evidence type="ECO:0000256" key="3">
    <source>
        <dbReference type="ARBA" id="ARBA00023180"/>
    </source>
</evidence>
<evidence type="ECO:0000256" key="5">
    <source>
        <dbReference type="SAM" id="SignalP"/>
    </source>
</evidence>
<gene>
    <name evidence="6" type="ORF">SAMN06295970_12656</name>
</gene>
<keyword evidence="1 5" id="KW-0732">Signal</keyword>
<accession>A0ABY1QQ87</accession>
<evidence type="ECO:0000256" key="2">
    <source>
        <dbReference type="ARBA" id="ARBA00022737"/>
    </source>
</evidence>
<proteinExistence type="predicted"/>
<name>A0ABY1QQ87_9BURK</name>
<sequence>MRRFFAWLLLILSVILGGQTASARDGRDDDQDWRSDTPRFKVDADWPKPLPNQWLLGQVAGVAVDRHDNIWIIQRPLTLTADEAGAAQTPPRSDCCKPAPSVMTFDRQGNLLQAWGGPADPGFLSTRCTPEKGCEWPTNEHGIFVDHNDNVWIGGNGQPNHQVLKFSRDGTFLLQIGKSGTTGGSNAKDGGPNGTPLLGQPADIEVDPLNNEAYIADGYQNKRVLVVNGNTGKYIRHWGAYGNTPSDDDPGPYVPGLSPAAQFRSPVHCVRIANDGLVYVCDRLNNRIQVFHKDGRYVKEFFVETDTLGNGSTWDVDTSPDSRQTWIYNPDGENNKVWILNRQTGAIAGTFGRNGRYAGQFHWVHNLAVDSRGNIYTAEVDTGKRAQKFTPVHRDDRGRRD</sequence>
<dbReference type="Pfam" id="PF01436">
    <property type="entry name" value="NHL"/>
    <property type="match status" value="1"/>
</dbReference>
<evidence type="ECO:0000256" key="1">
    <source>
        <dbReference type="ARBA" id="ARBA00022729"/>
    </source>
</evidence>